<keyword evidence="4" id="KW-1185">Reference proteome</keyword>
<gene>
    <name evidence="3" type="ORF">Ari01nite_05580</name>
</gene>
<accession>A0A919JTV3</accession>
<dbReference type="GO" id="GO:0003824">
    <property type="term" value="F:catalytic activity"/>
    <property type="evidence" value="ECO:0007669"/>
    <property type="project" value="InterPro"/>
</dbReference>
<feature type="domain" description="HIT" evidence="2">
    <location>
        <begin position="48"/>
        <end position="118"/>
    </location>
</feature>
<proteinExistence type="predicted"/>
<dbReference type="InterPro" id="IPR001310">
    <property type="entry name" value="Histidine_triad_HIT"/>
</dbReference>
<feature type="short sequence motif" description="Histidine triad motif" evidence="1">
    <location>
        <begin position="103"/>
        <end position="107"/>
    </location>
</feature>
<evidence type="ECO:0000313" key="4">
    <source>
        <dbReference type="Proteomes" id="UP000636960"/>
    </source>
</evidence>
<dbReference type="Gene3D" id="3.30.428.10">
    <property type="entry name" value="HIT-like"/>
    <property type="match status" value="1"/>
</dbReference>
<dbReference type="SUPFAM" id="SSF54197">
    <property type="entry name" value="HIT-like"/>
    <property type="match status" value="1"/>
</dbReference>
<dbReference type="PANTHER" id="PTHR46648:SF1">
    <property type="entry name" value="ADENOSINE 5'-MONOPHOSPHORAMIDASE HNT1"/>
    <property type="match status" value="1"/>
</dbReference>
<evidence type="ECO:0000256" key="1">
    <source>
        <dbReference type="PROSITE-ProRule" id="PRU00464"/>
    </source>
</evidence>
<dbReference type="AlphaFoldDB" id="A0A919JTV3"/>
<dbReference type="InterPro" id="IPR011146">
    <property type="entry name" value="HIT-like"/>
</dbReference>
<evidence type="ECO:0000313" key="3">
    <source>
        <dbReference type="EMBL" id="GIE93093.1"/>
    </source>
</evidence>
<dbReference type="RefSeq" id="WP_203778938.1">
    <property type="nucleotide sequence ID" value="NZ_BOMV01000005.1"/>
</dbReference>
<reference evidence="3" key="1">
    <citation type="submission" date="2021-01" db="EMBL/GenBank/DDBJ databases">
        <title>Whole genome shotgun sequence of Actinoplanes rishiriensis NBRC 108556.</title>
        <authorList>
            <person name="Komaki H."/>
            <person name="Tamura T."/>
        </authorList>
    </citation>
    <scope>NUCLEOTIDE SEQUENCE</scope>
    <source>
        <strain evidence="3">NBRC 108556</strain>
    </source>
</reference>
<organism evidence="3 4">
    <name type="scientific">Paractinoplanes rishiriensis</name>
    <dbReference type="NCBI Taxonomy" id="1050105"/>
    <lineage>
        <taxon>Bacteria</taxon>
        <taxon>Bacillati</taxon>
        <taxon>Actinomycetota</taxon>
        <taxon>Actinomycetes</taxon>
        <taxon>Micromonosporales</taxon>
        <taxon>Micromonosporaceae</taxon>
        <taxon>Paractinoplanes</taxon>
    </lineage>
</organism>
<evidence type="ECO:0000259" key="2">
    <source>
        <dbReference type="PROSITE" id="PS51084"/>
    </source>
</evidence>
<dbReference type="EMBL" id="BOMV01000005">
    <property type="protein sequence ID" value="GIE93093.1"/>
    <property type="molecule type" value="Genomic_DNA"/>
</dbReference>
<comment type="caution">
    <text evidence="3">The sequence shown here is derived from an EMBL/GenBank/DDBJ whole genome shotgun (WGS) entry which is preliminary data.</text>
</comment>
<dbReference type="Proteomes" id="UP000636960">
    <property type="component" value="Unassembled WGS sequence"/>
</dbReference>
<dbReference type="GO" id="GO:0009117">
    <property type="term" value="P:nucleotide metabolic process"/>
    <property type="evidence" value="ECO:0007669"/>
    <property type="project" value="TreeGrafter"/>
</dbReference>
<dbReference type="InterPro" id="IPR036265">
    <property type="entry name" value="HIT-like_sf"/>
</dbReference>
<name>A0A919JTV3_9ACTN</name>
<dbReference type="PANTHER" id="PTHR46648">
    <property type="entry name" value="HIT FAMILY PROTEIN 1"/>
    <property type="match status" value="1"/>
</dbReference>
<sequence>MTSTTGDCPICAKHRGEGSLIGGPLIWQDDNVVVYHKPPGPTGRVFLGHLFVETRRHAPHLDQLTDAEATTVGWAAARAARALTLVLGPEAVFSAIVGRGVPHFHQHVFARHPGTPRELNWMASNEWTDAPHGDAAELAELADRLRPHFTASGDAGQCERAGAGADVVPIGGGDAGAAGEA</sequence>
<dbReference type="PROSITE" id="PS51084">
    <property type="entry name" value="HIT_2"/>
    <property type="match status" value="1"/>
</dbReference>
<protein>
    <recommendedName>
        <fullName evidence="2">HIT domain-containing protein</fullName>
    </recommendedName>
</protein>